<name>A0ABQ1KA43_9GAMM</name>
<dbReference type="Proteomes" id="UP000629025">
    <property type="component" value="Unassembled WGS sequence"/>
</dbReference>
<gene>
    <name evidence="1" type="ORF">GCM10011352_15160</name>
</gene>
<sequence length="330" mass="37874">MLERYTERVGNAIEEPILTEFDNALAARPSLPPKRQRLIEIKTISEGLIDVLDFRHCDLLHSIAERNTTLARLAGHSQRLIYELEVLPALRRCKRRIDEVDTEAPSRLKERLTQIIEQKQQSLGAAIWNALYASTEMEQHFALTEAPLPLQGSTLLAPLKPALAHFQLLAELSEQDAWDTPAFVPTLEQDFEALYRSAFGAQWITSLVLLTHTLKQTSDAIERRLLRRPICFNNRPNNQAQIIRNVFQKFYAGELQPYMSLVDRQGQEWLTAHQQILDRLPVPSGAQHYFLAMLNPQAADGLWQHYLDARDAHTRNWQRLLRQCGMMPGS</sequence>
<keyword evidence="2" id="KW-1185">Reference proteome</keyword>
<reference evidence="2" key="1">
    <citation type="journal article" date="2019" name="Int. J. Syst. Evol. Microbiol.">
        <title>The Global Catalogue of Microorganisms (GCM) 10K type strain sequencing project: providing services to taxonomists for standard genome sequencing and annotation.</title>
        <authorList>
            <consortium name="The Broad Institute Genomics Platform"/>
            <consortium name="The Broad Institute Genome Sequencing Center for Infectious Disease"/>
            <person name="Wu L."/>
            <person name="Ma J."/>
        </authorList>
    </citation>
    <scope>NUCLEOTIDE SEQUENCE [LARGE SCALE GENOMIC DNA]</scope>
    <source>
        <strain evidence="2">CGMCC 1.15341</strain>
    </source>
</reference>
<comment type="caution">
    <text evidence="1">The sequence shown here is derived from an EMBL/GenBank/DDBJ whole genome shotgun (WGS) entry which is preliminary data.</text>
</comment>
<proteinExistence type="predicted"/>
<evidence type="ECO:0008006" key="3">
    <source>
        <dbReference type="Google" id="ProtNLM"/>
    </source>
</evidence>
<dbReference type="EMBL" id="BMIJ01000003">
    <property type="protein sequence ID" value="GGB90109.1"/>
    <property type="molecule type" value="Genomic_DNA"/>
</dbReference>
<organism evidence="1 2">
    <name type="scientific">Marinobacterium zhoushanense</name>
    <dbReference type="NCBI Taxonomy" id="1679163"/>
    <lineage>
        <taxon>Bacteria</taxon>
        <taxon>Pseudomonadati</taxon>
        <taxon>Pseudomonadota</taxon>
        <taxon>Gammaproteobacteria</taxon>
        <taxon>Oceanospirillales</taxon>
        <taxon>Oceanospirillaceae</taxon>
        <taxon>Marinobacterium</taxon>
    </lineage>
</organism>
<evidence type="ECO:0000313" key="1">
    <source>
        <dbReference type="EMBL" id="GGB90109.1"/>
    </source>
</evidence>
<dbReference type="InterPro" id="IPR021431">
    <property type="entry name" value="DUF3080"/>
</dbReference>
<accession>A0ABQ1KA43</accession>
<dbReference type="Pfam" id="PF11279">
    <property type="entry name" value="DUF3080"/>
    <property type="match status" value="1"/>
</dbReference>
<evidence type="ECO:0000313" key="2">
    <source>
        <dbReference type="Proteomes" id="UP000629025"/>
    </source>
</evidence>
<protein>
    <recommendedName>
        <fullName evidence="3">DUF3080 family protein</fullName>
    </recommendedName>
</protein>